<dbReference type="STRING" id="745411.B3C1_02615"/>
<accession>K2JRB8</accession>
<keyword evidence="3" id="KW-1185">Reference proteome</keyword>
<evidence type="ECO:0008006" key="4">
    <source>
        <dbReference type="Google" id="ProtNLM"/>
    </source>
</evidence>
<dbReference type="Pfam" id="PF07661">
    <property type="entry name" value="MORN_2"/>
    <property type="match status" value="3"/>
</dbReference>
<proteinExistence type="predicted"/>
<name>K2JRB8_9GAMM</name>
<organism evidence="2 3">
    <name type="scientific">Gallaecimonas xiamenensis 3-C-1</name>
    <dbReference type="NCBI Taxonomy" id="745411"/>
    <lineage>
        <taxon>Bacteria</taxon>
        <taxon>Pseudomonadati</taxon>
        <taxon>Pseudomonadota</taxon>
        <taxon>Gammaproteobacteria</taxon>
        <taxon>Enterobacterales</taxon>
        <taxon>Gallaecimonadaceae</taxon>
        <taxon>Gallaecimonas</taxon>
    </lineage>
</organism>
<gene>
    <name evidence="2" type="ORF">B3C1_02615</name>
</gene>
<sequence length="552" mass="62985">MLSLLALLAFSVKAEQIWLDDDWDITSQDQASFYLAQPLAQQGALWQGTVFYKSTGNKRFEGSFTGPDMDSNHSLGPYKFYHPNGQLQAEGRRDDQGNFVGPTKIYGEDGVLESERLYQMPGQWVSEITYFYDNGQARQHSHYNKAGRLDGLRQAFYPGGQLESEQPYQNGQLDGLARSWAESGTLTESSPYQKGKRHGQTLEYDKDGKLTRSGNYRQGDKVGEHRWLRPDGSNSRLDQYDKKGRLLSRTDFDKDGNKTQERSSTYLAAGTQSLERYYSRGKLTRQVSKGPEDGRYLMERYDAKGELTDRQQEIDNQLHGLQITSGWGGQTTRLEYRQGQRHGDYSRTGDKGELLEQGRYENDQKVGTWRYQQRGLLVEHYLAGQLDGERRQTSEDGQLLLLEHYRLGKLHGLVEEYDRQGHLQTQGRMVNGQHDGPWHLKDDGYLLRYLDGTFKMGKKVGTWRTSNGKGYLVGQGQYDNQGRQQGVFYSFDDQGLLTELATYKDGQLHGANRHYRDGVQVYQADYRQGELLQEKEGDQAPCSGGGCSLFDQ</sequence>
<dbReference type="AlphaFoldDB" id="K2JRB8"/>
<dbReference type="Proteomes" id="UP000006755">
    <property type="component" value="Unassembled WGS sequence"/>
</dbReference>
<dbReference type="EMBL" id="AMRI01000003">
    <property type="protein sequence ID" value="EKE77062.1"/>
    <property type="molecule type" value="Genomic_DNA"/>
</dbReference>
<dbReference type="Gene3D" id="3.90.930.1">
    <property type="match status" value="2"/>
</dbReference>
<comment type="caution">
    <text evidence="2">The sequence shown here is derived from an EMBL/GenBank/DDBJ whole genome shotgun (WGS) entry which is preliminary data.</text>
</comment>
<feature type="compositionally biased region" description="Basic and acidic residues" evidence="1">
    <location>
        <begin position="238"/>
        <end position="261"/>
    </location>
</feature>
<protein>
    <recommendedName>
        <fullName evidence="4">MORN repeat-containing protein</fullName>
    </recommendedName>
</protein>
<dbReference type="Gene3D" id="2.20.110.10">
    <property type="entry name" value="Histone H3 K4-specific methyltransferase SET7/9 N-terminal domain"/>
    <property type="match status" value="2"/>
</dbReference>
<dbReference type="SUPFAM" id="SSF82185">
    <property type="entry name" value="Histone H3 K4-specific methyltransferase SET7/9 N-terminal domain"/>
    <property type="match status" value="4"/>
</dbReference>
<dbReference type="PANTHER" id="PTHR33706:SF1">
    <property type="entry name" value="TPR REPEAT PROTEIN"/>
    <property type="match status" value="1"/>
</dbReference>
<feature type="region of interest" description="Disordered" evidence="1">
    <location>
        <begin position="184"/>
        <end position="268"/>
    </location>
</feature>
<dbReference type="PATRIC" id="fig|745411.4.peg.513"/>
<dbReference type="PANTHER" id="PTHR33706">
    <property type="entry name" value="MORN VARIANT REPEAT PROTEIN"/>
    <property type="match status" value="1"/>
</dbReference>
<evidence type="ECO:0000256" key="1">
    <source>
        <dbReference type="SAM" id="MobiDB-lite"/>
    </source>
</evidence>
<dbReference type="eggNOG" id="COG2849">
    <property type="taxonomic scope" value="Bacteria"/>
</dbReference>
<evidence type="ECO:0000313" key="2">
    <source>
        <dbReference type="EMBL" id="EKE77062.1"/>
    </source>
</evidence>
<feature type="compositionally biased region" description="Basic and acidic residues" evidence="1">
    <location>
        <begin position="218"/>
        <end position="229"/>
    </location>
</feature>
<dbReference type="InterPro" id="IPR011652">
    <property type="entry name" value="MORN_2"/>
</dbReference>
<evidence type="ECO:0000313" key="3">
    <source>
        <dbReference type="Proteomes" id="UP000006755"/>
    </source>
</evidence>
<reference evidence="2 3" key="1">
    <citation type="journal article" date="2012" name="J. Bacteriol.">
        <title>Genome Sequence of Gallaecimonas xiamenensis Type Strain 3-C-1.</title>
        <authorList>
            <person name="Lai Q."/>
            <person name="Wang L."/>
            <person name="Wang W."/>
            <person name="Shao Z."/>
        </authorList>
    </citation>
    <scope>NUCLEOTIDE SEQUENCE [LARGE SCALE GENOMIC DNA]</scope>
    <source>
        <strain evidence="2 3">3-C-1</strain>
    </source>
</reference>